<reference evidence="3 4" key="1">
    <citation type="submission" date="2024-06" db="EMBL/GenBank/DDBJ databases">
        <title>Complete genome of Phlyctema vagabunda strain 19-DSS-EL-015.</title>
        <authorList>
            <person name="Fiorenzani C."/>
        </authorList>
    </citation>
    <scope>NUCLEOTIDE SEQUENCE [LARGE SCALE GENOMIC DNA]</scope>
    <source>
        <strain evidence="3 4">19-DSS-EL-015</strain>
    </source>
</reference>
<comment type="similarity">
    <text evidence="1">Belongs to the short-chain dehydrogenases/reductases (SDR) family.</text>
</comment>
<protein>
    <submittedName>
        <fullName evidence="3">Short-chain dehydrogenase reductase sdr</fullName>
    </submittedName>
</protein>
<name>A0ABR4PDL3_9HELO</name>
<dbReference type="EMBL" id="JBFCZG010000006">
    <property type="protein sequence ID" value="KAL3421410.1"/>
    <property type="molecule type" value="Genomic_DNA"/>
</dbReference>
<dbReference type="Pfam" id="PF00106">
    <property type="entry name" value="adh_short"/>
    <property type="match status" value="1"/>
</dbReference>
<evidence type="ECO:0000256" key="2">
    <source>
        <dbReference type="ARBA" id="ARBA00023002"/>
    </source>
</evidence>
<dbReference type="PRINTS" id="PR00081">
    <property type="entry name" value="GDHRDH"/>
</dbReference>
<keyword evidence="4" id="KW-1185">Reference proteome</keyword>
<keyword evidence="2" id="KW-0560">Oxidoreductase</keyword>
<gene>
    <name evidence="3" type="ORF">PVAG01_07855</name>
</gene>
<proteinExistence type="inferred from homology"/>
<evidence type="ECO:0000256" key="1">
    <source>
        <dbReference type="ARBA" id="ARBA00006484"/>
    </source>
</evidence>
<dbReference type="PANTHER" id="PTHR24321">
    <property type="entry name" value="DEHYDROGENASES, SHORT CHAIN"/>
    <property type="match status" value="1"/>
</dbReference>
<organism evidence="3 4">
    <name type="scientific">Phlyctema vagabunda</name>
    <dbReference type="NCBI Taxonomy" id="108571"/>
    <lineage>
        <taxon>Eukaryota</taxon>
        <taxon>Fungi</taxon>
        <taxon>Dikarya</taxon>
        <taxon>Ascomycota</taxon>
        <taxon>Pezizomycotina</taxon>
        <taxon>Leotiomycetes</taxon>
        <taxon>Helotiales</taxon>
        <taxon>Dermateaceae</taxon>
        <taxon>Phlyctema</taxon>
    </lineage>
</organism>
<dbReference type="CDD" id="cd05233">
    <property type="entry name" value="SDR_c"/>
    <property type="match status" value="1"/>
</dbReference>
<dbReference type="PANTHER" id="PTHR24321:SF8">
    <property type="entry name" value="ESTRADIOL 17-BETA-DEHYDROGENASE 8-RELATED"/>
    <property type="match status" value="1"/>
</dbReference>
<sequence length="224" mass="24057">MDLSLCLDQTHVLITGGSGFIGSATVSAFLSAGCLVTSLDLRAPMTNTSDKNLQHFTCDIGSEESLTEAFASAAKTFGPISCCVALAGLDLSFLEHHESLVDMSVEQWRKTMRVNVEGTFLTARTWLRHLQDLKTTNEKTEMRNVGLVIVGSESGIFGVKGNADYSAGKSAVQGGLLLSLVDDVARIWPGARVNAVAPGAVDTVQFRKECNEDPELFWLEAQAT</sequence>
<dbReference type="Gene3D" id="3.40.50.720">
    <property type="entry name" value="NAD(P)-binding Rossmann-like Domain"/>
    <property type="match status" value="1"/>
</dbReference>
<accession>A0ABR4PDL3</accession>
<dbReference type="InterPro" id="IPR002347">
    <property type="entry name" value="SDR_fam"/>
</dbReference>
<dbReference type="Proteomes" id="UP001629113">
    <property type="component" value="Unassembled WGS sequence"/>
</dbReference>
<dbReference type="SUPFAM" id="SSF51735">
    <property type="entry name" value="NAD(P)-binding Rossmann-fold domains"/>
    <property type="match status" value="1"/>
</dbReference>
<evidence type="ECO:0000313" key="3">
    <source>
        <dbReference type="EMBL" id="KAL3421410.1"/>
    </source>
</evidence>
<comment type="caution">
    <text evidence="3">The sequence shown here is derived from an EMBL/GenBank/DDBJ whole genome shotgun (WGS) entry which is preliminary data.</text>
</comment>
<evidence type="ECO:0000313" key="4">
    <source>
        <dbReference type="Proteomes" id="UP001629113"/>
    </source>
</evidence>
<dbReference type="InterPro" id="IPR036291">
    <property type="entry name" value="NAD(P)-bd_dom_sf"/>
</dbReference>